<gene>
    <name evidence="2" type="ORF">RHABOEDO_001651</name>
</gene>
<feature type="transmembrane region" description="Helical" evidence="1">
    <location>
        <begin position="191"/>
        <end position="213"/>
    </location>
</feature>
<accession>A0ABX8V266</accession>
<keyword evidence="1" id="KW-1133">Transmembrane helix</keyword>
<keyword evidence="1" id="KW-0812">Transmembrane</keyword>
<proteinExistence type="predicted"/>
<organism evidence="2 3">
    <name type="scientific">Candidatus Rhabdochlamydia oedothoracis</name>
    <dbReference type="NCBI Taxonomy" id="2720720"/>
    <lineage>
        <taxon>Bacteria</taxon>
        <taxon>Pseudomonadati</taxon>
        <taxon>Chlamydiota</taxon>
        <taxon>Chlamydiia</taxon>
        <taxon>Parachlamydiales</taxon>
        <taxon>Candidatus Rhabdochlamydiaceae</taxon>
        <taxon>Candidatus Rhabdochlamydia</taxon>
    </lineage>
</organism>
<dbReference type="Proteomes" id="UP000826014">
    <property type="component" value="Chromosome"/>
</dbReference>
<reference evidence="2 3" key="1">
    <citation type="journal article" date="2022" name="bioRxiv">
        <title>Ecology and evolution of chlamydial symbionts of arthropods.</title>
        <authorList>
            <person name="Halter T."/>
            <person name="Koestlbacher S."/>
            <person name="Collingro A."/>
            <person name="Sixt B.S."/>
            <person name="Toenshoff E.R."/>
            <person name="Hendrickx F."/>
            <person name="Kostanjsek R."/>
            <person name="Horn M."/>
        </authorList>
    </citation>
    <scope>NUCLEOTIDE SEQUENCE [LARGE SCALE GENOMIC DNA]</scope>
    <source>
        <strain evidence="2">W744xW776</strain>
    </source>
</reference>
<keyword evidence="3" id="KW-1185">Reference proteome</keyword>
<protein>
    <submittedName>
        <fullName evidence="2">Uncharacterized protein</fullName>
    </submittedName>
</protein>
<evidence type="ECO:0000256" key="1">
    <source>
        <dbReference type="SAM" id="Phobius"/>
    </source>
</evidence>
<evidence type="ECO:0000313" key="2">
    <source>
        <dbReference type="EMBL" id="QYF49333.1"/>
    </source>
</evidence>
<evidence type="ECO:0000313" key="3">
    <source>
        <dbReference type="Proteomes" id="UP000826014"/>
    </source>
</evidence>
<dbReference type="EMBL" id="CP075587">
    <property type="protein sequence ID" value="QYF49333.1"/>
    <property type="molecule type" value="Genomic_DNA"/>
</dbReference>
<sequence>MIEKIQINSVKVDGILPSNDLKPKNSSVVSEVKNKKHKGMLPADAIRLNYLEKGEESLLKEKVRAILSEMKTAVKKSGFDPRVTNILMLYIAFAQNQMDQNDKLEAGWMDQQHVQNLLLEDSAKEQKKIANESTQGRHANIGAIIGFALLAIIGFALLFTGIGTAAGAGLLATEGAATTGLLATEGAMATASGYTLAGAGAFAGTGVSLGFVVPAMTNPEGAGLGPVTQEGPDQAKLAQISILNSFWNLLAQKANQNIQTGTQLNIVNASSSNTQQGQQASQIISEWGQMSRFQLAR</sequence>
<name>A0ABX8V266_9BACT</name>
<keyword evidence="1" id="KW-0472">Membrane</keyword>
<feature type="transmembrane region" description="Helical" evidence="1">
    <location>
        <begin position="143"/>
        <end position="171"/>
    </location>
</feature>
<dbReference type="RefSeq" id="WP_215217058.1">
    <property type="nucleotide sequence ID" value="NZ_CP075587.1"/>
</dbReference>